<dbReference type="AlphaFoldDB" id="I1H8Z0"/>
<evidence type="ECO:0000256" key="2">
    <source>
        <dbReference type="ARBA" id="ARBA00023015"/>
    </source>
</evidence>
<evidence type="ECO:0000259" key="7">
    <source>
        <dbReference type="PROSITE" id="PS51032"/>
    </source>
</evidence>
<gene>
    <name evidence="9" type="primary">LOC100826410</name>
    <name evidence="8" type="ORF">BRADI_1g72457v3</name>
</gene>
<sequence length="307" mass="32562">MCGGAILAELTPPPARGGGASKPVGAKGQVWPVSSKKEGGTNKTRHGSVVDDFEAAFEGFHDDFPVLFASKPAFSPVHGDSGRAREAQAAASCRKKKRVRGLHGIRQRPWGKWAAEIRDPHKGARVWLGTYDTADEAARAYDVAARRLRGSNAKLNFPAAPGRARPRCGTAPKPRRPTTAQTACFSAITAAAAARAQEIEQELMPMPYFDVDAFLDLAASVAELPPVIIGSSFADSAGGAATRGFADELEFDPFMLCELPWSESDTCESIEGLFAGDAVQDAGGVNTGMDSVSLWSFDEFPMDAAAF</sequence>
<evidence type="ECO:0000256" key="3">
    <source>
        <dbReference type="ARBA" id="ARBA00023125"/>
    </source>
</evidence>
<dbReference type="GO" id="GO:0003677">
    <property type="term" value="F:DNA binding"/>
    <property type="evidence" value="ECO:0007669"/>
    <property type="project" value="UniProtKB-KW"/>
</dbReference>
<dbReference type="SMART" id="SM00380">
    <property type="entry name" value="AP2"/>
    <property type="match status" value="1"/>
</dbReference>
<dbReference type="SUPFAM" id="SSF54171">
    <property type="entry name" value="DNA-binding domain"/>
    <property type="match status" value="1"/>
</dbReference>
<accession>I1H8Z0</accession>
<dbReference type="EnsemblPlants" id="KQK23284">
    <property type="protein sequence ID" value="KQK23284"/>
    <property type="gene ID" value="BRADI_1g72457v3"/>
</dbReference>
<dbReference type="PANTHER" id="PTHR31190:SF194">
    <property type="entry name" value="AP2 DOMAIN CONTAINING PROTEIN"/>
    <property type="match status" value="1"/>
</dbReference>
<proteinExistence type="predicted"/>
<dbReference type="OMA" id="MFPYESM"/>
<dbReference type="InterPro" id="IPR044808">
    <property type="entry name" value="ERF_plant"/>
</dbReference>
<keyword evidence="5" id="KW-0539">Nucleus</keyword>
<feature type="region of interest" description="Disordered" evidence="6">
    <location>
        <begin position="155"/>
        <end position="178"/>
    </location>
</feature>
<dbReference type="PROSITE" id="PS51032">
    <property type="entry name" value="AP2_ERF"/>
    <property type="match status" value="1"/>
</dbReference>
<dbReference type="PRINTS" id="PR00367">
    <property type="entry name" value="ETHRSPELEMNT"/>
</dbReference>
<dbReference type="KEGG" id="bdi:100826410"/>
<evidence type="ECO:0000313" key="10">
    <source>
        <dbReference type="Proteomes" id="UP000008810"/>
    </source>
</evidence>
<protein>
    <recommendedName>
        <fullName evidence="7">AP2/ERF domain-containing protein</fullName>
    </recommendedName>
</protein>
<organism evidence="8">
    <name type="scientific">Brachypodium distachyon</name>
    <name type="common">Purple false brome</name>
    <name type="synonym">Trachynia distachya</name>
    <dbReference type="NCBI Taxonomy" id="15368"/>
    <lineage>
        <taxon>Eukaryota</taxon>
        <taxon>Viridiplantae</taxon>
        <taxon>Streptophyta</taxon>
        <taxon>Embryophyta</taxon>
        <taxon>Tracheophyta</taxon>
        <taxon>Spermatophyta</taxon>
        <taxon>Magnoliopsida</taxon>
        <taxon>Liliopsida</taxon>
        <taxon>Poales</taxon>
        <taxon>Poaceae</taxon>
        <taxon>BOP clade</taxon>
        <taxon>Pooideae</taxon>
        <taxon>Stipodae</taxon>
        <taxon>Brachypodieae</taxon>
        <taxon>Brachypodium</taxon>
    </lineage>
</organism>
<dbReference type="InterPro" id="IPR016177">
    <property type="entry name" value="DNA-bd_dom_sf"/>
</dbReference>
<dbReference type="Gene3D" id="3.30.730.10">
    <property type="entry name" value="AP2/ERF domain"/>
    <property type="match status" value="1"/>
</dbReference>
<reference evidence="8" key="2">
    <citation type="submission" date="2017-06" db="EMBL/GenBank/DDBJ databases">
        <title>WGS assembly of Brachypodium distachyon.</title>
        <authorList>
            <consortium name="The International Brachypodium Initiative"/>
            <person name="Lucas S."/>
            <person name="Harmon-Smith M."/>
            <person name="Lail K."/>
            <person name="Tice H."/>
            <person name="Grimwood J."/>
            <person name="Bruce D."/>
            <person name="Barry K."/>
            <person name="Shu S."/>
            <person name="Lindquist E."/>
            <person name="Wang M."/>
            <person name="Pitluck S."/>
            <person name="Vogel J.P."/>
            <person name="Garvin D.F."/>
            <person name="Mockler T.C."/>
            <person name="Schmutz J."/>
            <person name="Rokhsar D."/>
            <person name="Bevan M.W."/>
        </authorList>
    </citation>
    <scope>NUCLEOTIDE SEQUENCE</scope>
    <source>
        <strain evidence="8">Bd21</strain>
    </source>
</reference>
<dbReference type="EMBL" id="CM000880">
    <property type="protein sequence ID" value="KQK23284.1"/>
    <property type="molecule type" value="Genomic_DNA"/>
</dbReference>
<evidence type="ECO:0000256" key="4">
    <source>
        <dbReference type="ARBA" id="ARBA00023163"/>
    </source>
</evidence>
<dbReference type="OrthoDB" id="686354at2759"/>
<keyword evidence="2" id="KW-0805">Transcription regulation</keyword>
<name>I1H8Z0_BRADI</name>
<reference evidence="8 9" key="1">
    <citation type="journal article" date="2010" name="Nature">
        <title>Genome sequencing and analysis of the model grass Brachypodium distachyon.</title>
        <authorList>
            <consortium name="International Brachypodium Initiative"/>
        </authorList>
    </citation>
    <scope>NUCLEOTIDE SEQUENCE [LARGE SCALE GENOMIC DNA]</scope>
    <source>
        <strain evidence="8 9">Bd21</strain>
    </source>
</reference>
<dbReference type="CDD" id="cd00018">
    <property type="entry name" value="AP2"/>
    <property type="match status" value="1"/>
</dbReference>
<dbReference type="GO" id="GO:0003700">
    <property type="term" value="F:DNA-binding transcription factor activity"/>
    <property type="evidence" value="ECO:0007669"/>
    <property type="project" value="InterPro"/>
</dbReference>
<dbReference type="InterPro" id="IPR001471">
    <property type="entry name" value="AP2/ERF_dom"/>
</dbReference>
<evidence type="ECO:0000313" key="8">
    <source>
        <dbReference type="EMBL" id="KQK23284.1"/>
    </source>
</evidence>
<dbReference type="eggNOG" id="ENOG502QV26">
    <property type="taxonomic scope" value="Eukaryota"/>
</dbReference>
<evidence type="ECO:0000313" key="9">
    <source>
        <dbReference type="EnsemblPlants" id="KQK23284"/>
    </source>
</evidence>
<reference evidence="9" key="3">
    <citation type="submission" date="2018-08" db="UniProtKB">
        <authorList>
            <consortium name="EnsemblPlants"/>
        </authorList>
    </citation>
    <scope>IDENTIFICATION</scope>
    <source>
        <strain evidence="9">cv. Bd21</strain>
    </source>
</reference>
<keyword evidence="4" id="KW-0804">Transcription</keyword>
<feature type="domain" description="AP2/ERF" evidence="7">
    <location>
        <begin position="98"/>
        <end position="158"/>
    </location>
</feature>
<dbReference type="Pfam" id="PF00847">
    <property type="entry name" value="AP2"/>
    <property type="match status" value="1"/>
</dbReference>
<dbReference type="GO" id="GO:0005634">
    <property type="term" value="C:nucleus"/>
    <property type="evidence" value="ECO:0007669"/>
    <property type="project" value="UniProtKB-SubCell"/>
</dbReference>
<dbReference type="GeneID" id="100826410"/>
<dbReference type="InterPro" id="IPR036955">
    <property type="entry name" value="AP2/ERF_dom_sf"/>
</dbReference>
<dbReference type="HOGENOM" id="CLU_054468_1_0_1"/>
<dbReference type="GO" id="GO:0009873">
    <property type="term" value="P:ethylene-activated signaling pathway"/>
    <property type="evidence" value="ECO:0007669"/>
    <property type="project" value="InterPro"/>
</dbReference>
<evidence type="ECO:0000256" key="1">
    <source>
        <dbReference type="ARBA" id="ARBA00004123"/>
    </source>
</evidence>
<dbReference type="STRING" id="15368.I1H8Z0"/>
<dbReference type="FunCoup" id="I1H8Z0">
    <property type="interactions" value="26"/>
</dbReference>
<evidence type="ECO:0000256" key="6">
    <source>
        <dbReference type="SAM" id="MobiDB-lite"/>
    </source>
</evidence>
<dbReference type="FunFam" id="3.30.730.10:FF:000001">
    <property type="entry name" value="Ethylene-responsive transcription factor 2"/>
    <property type="match status" value="1"/>
</dbReference>
<comment type="subcellular location">
    <subcellularLocation>
        <location evidence="1">Nucleus</location>
    </subcellularLocation>
</comment>
<keyword evidence="3" id="KW-0238">DNA-binding</keyword>
<dbReference type="Proteomes" id="UP000008810">
    <property type="component" value="Chromosome 1"/>
</dbReference>
<dbReference type="PANTHER" id="PTHR31190">
    <property type="entry name" value="DNA-BINDING DOMAIN"/>
    <property type="match status" value="1"/>
</dbReference>
<evidence type="ECO:0000256" key="5">
    <source>
        <dbReference type="ARBA" id="ARBA00023242"/>
    </source>
</evidence>
<feature type="region of interest" description="Disordered" evidence="6">
    <location>
        <begin position="9"/>
        <end position="46"/>
    </location>
</feature>
<feature type="region of interest" description="Disordered" evidence="6">
    <location>
        <begin position="79"/>
        <end position="100"/>
    </location>
</feature>
<keyword evidence="10" id="KW-1185">Reference proteome</keyword>
<dbReference type="RefSeq" id="XP_024313810.1">
    <property type="nucleotide sequence ID" value="XM_024458042.1"/>
</dbReference>
<dbReference type="Gramene" id="KQK23284">
    <property type="protein sequence ID" value="KQK23284"/>
    <property type="gene ID" value="BRADI_1g72457v3"/>
</dbReference>